<dbReference type="EMBL" id="CAWUPB010001159">
    <property type="protein sequence ID" value="CAK7340361.1"/>
    <property type="molecule type" value="Genomic_DNA"/>
</dbReference>
<feature type="compositionally biased region" description="Basic and acidic residues" evidence="1">
    <location>
        <begin position="1"/>
        <end position="26"/>
    </location>
</feature>
<dbReference type="Proteomes" id="UP001314170">
    <property type="component" value="Unassembled WGS sequence"/>
</dbReference>
<reference evidence="2 3" key="1">
    <citation type="submission" date="2024-01" db="EMBL/GenBank/DDBJ databases">
        <authorList>
            <person name="Waweru B."/>
        </authorList>
    </citation>
    <scope>NUCLEOTIDE SEQUENCE [LARGE SCALE GENOMIC DNA]</scope>
</reference>
<dbReference type="AlphaFoldDB" id="A0AAV1RVH7"/>
<organism evidence="2 3">
    <name type="scientific">Dovyalis caffra</name>
    <dbReference type="NCBI Taxonomy" id="77055"/>
    <lineage>
        <taxon>Eukaryota</taxon>
        <taxon>Viridiplantae</taxon>
        <taxon>Streptophyta</taxon>
        <taxon>Embryophyta</taxon>
        <taxon>Tracheophyta</taxon>
        <taxon>Spermatophyta</taxon>
        <taxon>Magnoliopsida</taxon>
        <taxon>eudicotyledons</taxon>
        <taxon>Gunneridae</taxon>
        <taxon>Pentapetalae</taxon>
        <taxon>rosids</taxon>
        <taxon>fabids</taxon>
        <taxon>Malpighiales</taxon>
        <taxon>Salicaceae</taxon>
        <taxon>Flacourtieae</taxon>
        <taxon>Dovyalis</taxon>
    </lineage>
</organism>
<feature type="non-terminal residue" evidence="2">
    <location>
        <position position="85"/>
    </location>
</feature>
<name>A0AAV1RVH7_9ROSI</name>
<keyword evidence="3" id="KW-1185">Reference proteome</keyword>
<protein>
    <submittedName>
        <fullName evidence="2">Uncharacterized protein</fullName>
    </submittedName>
</protein>
<evidence type="ECO:0000313" key="3">
    <source>
        <dbReference type="Proteomes" id="UP001314170"/>
    </source>
</evidence>
<comment type="caution">
    <text evidence="2">The sequence shown here is derived from an EMBL/GenBank/DDBJ whole genome shotgun (WGS) entry which is preliminary data.</text>
</comment>
<sequence>ENERRGIIGTGKRERTGTGFRSKEGETFTPPGKFDSDGNLIDITSKDNVALELCHVRWYMERDKVRDERNDEDREKSRDQSVSRN</sequence>
<evidence type="ECO:0000313" key="2">
    <source>
        <dbReference type="EMBL" id="CAK7340361.1"/>
    </source>
</evidence>
<feature type="non-terminal residue" evidence="2">
    <location>
        <position position="1"/>
    </location>
</feature>
<feature type="region of interest" description="Disordered" evidence="1">
    <location>
        <begin position="1"/>
        <end position="39"/>
    </location>
</feature>
<feature type="region of interest" description="Disordered" evidence="1">
    <location>
        <begin position="64"/>
        <end position="85"/>
    </location>
</feature>
<accession>A0AAV1RVH7</accession>
<gene>
    <name evidence="2" type="ORF">DCAF_LOCUS15443</name>
</gene>
<evidence type="ECO:0000256" key="1">
    <source>
        <dbReference type="SAM" id="MobiDB-lite"/>
    </source>
</evidence>
<proteinExistence type="predicted"/>